<dbReference type="AlphaFoldDB" id="A0A4P7VQ32"/>
<dbReference type="Gene3D" id="2.160.10.10">
    <property type="entry name" value="Hexapeptide repeat proteins"/>
    <property type="match status" value="2"/>
</dbReference>
<feature type="domain" description="DUF4954" evidence="1">
    <location>
        <begin position="3"/>
        <end position="428"/>
    </location>
</feature>
<name>A0A4P7VQ32_9BACT</name>
<evidence type="ECO:0000313" key="3">
    <source>
        <dbReference type="EMBL" id="QCD35999.1"/>
    </source>
</evidence>
<dbReference type="InterPro" id="IPR011004">
    <property type="entry name" value="Trimer_LpxA-like_sf"/>
</dbReference>
<dbReference type="Pfam" id="PF20683">
    <property type="entry name" value="DUF6819"/>
    <property type="match status" value="1"/>
</dbReference>
<dbReference type="OrthoDB" id="9814955at2"/>
<organism evidence="3 4">
    <name type="scientific">Muribaculum gordoncarteri</name>
    <dbReference type="NCBI Taxonomy" id="2530390"/>
    <lineage>
        <taxon>Bacteria</taxon>
        <taxon>Pseudomonadati</taxon>
        <taxon>Bacteroidota</taxon>
        <taxon>Bacteroidia</taxon>
        <taxon>Bacteroidales</taxon>
        <taxon>Muribaculaceae</taxon>
        <taxon>Muribaculum</taxon>
    </lineage>
</organism>
<dbReference type="Proteomes" id="UP000297031">
    <property type="component" value="Chromosome"/>
</dbReference>
<evidence type="ECO:0000259" key="1">
    <source>
        <dbReference type="Pfam" id="PF16314"/>
    </source>
</evidence>
<keyword evidence="4" id="KW-1185">Reference proteome</keyword>
<evidence type="ECO:0000313" key="4">
    <source>
        <dbReference type="Proteomes" id="UP000297031"/>
    </source>
</evidence>
<dbReference type="InterPro" id="IPR032533">
    <property type="entry name" value="DUF4954"/>
</dbReference>
<gene>
    <name evidence="3" type="ORF">E7746_08945</name>
</gene>
<sequence>MEYRNLLEYEIAQLEASGCTATNWNTVSVKDGFNPSCYIRVNFSGNVKLGNTRDLFVRNGVPVRSGIYDATIHNCEIGDNVHISKIGEAIANYRIGDNCYIANVNAMFATGASSFGNGCEVNVMSETGARSLYIYESLTSQIAYLTVMYRHNEAFTTRIKAFAKEYSDRQRCATGLIESNVTIAGCGTIADTIVRTGACIEGATRLVDGTVGRDCKVGDNVIASHFIMASQARVDSGSTIERVFVGQASSLANGFIAHDSLFFANCACECGEACAVFAGPHTVSMHKSTLLIGGMFSFFNAGSGTNESNHLYKLGPVHHGIMERGCKTASNAYITWPAHIGPFTLVAGSHTSHPDTTELPYSYLMERKGKSLLIPAANLKTSGTIRDILKWGKRDRRSSDIERLDLINYDALNPLITWRVYQAINTLDRCEADPEYPLTRNFTIEYHALRRGRELYALAADYFMGESVVNKLLSLDFDSAVPVEQQLKPEYSGLDQWIDLAGLIVPRKKVGFIIDDIVNGTINSLEGIVERLKMLYDNYEAMKWSFVVNNLSKCYSKKLETMTLHDFIAIAKRWSESIAAISKFRNHDAMKDYSESMKVGFGVDSDGQNVEADFIAVRGLPEQDPNVDEMNRHYDIALKNATTAIKRLEKALGI</sequence>
<proteinExistence type="predicted"/>
<dbReference type="Pfam" id="PF16314">
    <property type="entry name" value="DUF4954"/>
    <property type="match status" value="1"/>
</dbReference>
<accession>A0A4P7VQ32</accession>
<dbReference type="KEGG" id="mgod:E7746_08945"/>
<dbReference type="EMBL" id="CP039393">
    <property type="protein sequence ID" value="QCD35999.1"/>
    <property type="molecule type" value="Genomic_DNA"/>
</dbReference>
<reference evidence="3 4" key="1">
    <citation type="submission" date="2019-02" db="EMBL/GenBank/DDBJ databases">
        <title>Isolation and identification of novel species under the genus Muribaculum.</title>
        <authorList>
            <person name="Miyake S."/>
            <person name="Ding Y."/>
            <person name="Low A."/>
            <person name="Soh M."/>
            <person name="Seedorf H."/>
        </authorList>
    </citation>
    <scope>NUCLEOTIDE SEQUENCE [LARGE SCALE GENOMIC DNA]</scope>
    <source>
        <strain evidence="3 4">TLL-A4</strain>
    </source>
</reference>
<dbReference type="SUPFAM" id="SSF51161">
    <property type="entry name" value="Trimeric LpxA-like enzymes"/>
    <property type="match status" value="1"/>
</dbReference>
<dbReference type="InterPro" id="IPR049208">
    <property type="entry name" value="DUF6819"/>
</dbReference>
<feature type="domain" description="DUF6819" evidence="2">
    <location>
        <begin position="483"/>
        <end position="647"/>
    </location>
</feature>
<evidence type="ECO:0000259" key="2">
    <source>
        <dbReference type="Pfam" id="PF20683"/>
    </source>
</evidence>
<protein>
    <submittedName>
        <fullName evidence="3">DUF4954 family protein</fullName>
    </submittedName>
</protein>
<dbReference type="RefSeq" id="WP_136410578.1">
    <property type="nucleotide sequence ID" value="NZ_CP039393.1"/>
</dbReference>